<keyword evidence="3" id="KW-1185">Reference proteome</keyword>
<dbReference type="HOGENOM" id="CLU_170329_2_2_2"/>
<evidence type="ECO:0000313" key="3">
    <source>
        <dbReference type="Proteomes" id="UP000015502"/>
    </source>
</evidence>
<dbReference type="RefSeq" id="WP_004067038.1">
    <property type="nucleotide sequence ID" value="NC_022084.1"/>
</dbReference>
<dbReference type="InterPro" id="IPR011008">
    <property type="entry name" value="Dimeric_a/b-barrel"/>
</dbReference>
<evidence type="ECO:0000313" key="2">
    <source>
        <dbReference type="EMBL" id="EHR79333.1"/>
    </source>
</evidence>
<accession>H3ZL43</accession>
<feature type="domain" description="Transcription regulator AsnC/Lrp ligand binding" evidence="1">
    <location>
        <begin position="14"/>
        <end position="60"/>
    </location>
</feature>
<dbReference type="OrthoDB" id="100200at2157"/>
<dbReference type="Proteomes" id="UP000015502">
    <property type="component" value="Chromosome"/>
</dbReference>
<dbReference type="GeneID" id="16549736"/>
<dbReference type="EMBL" id="CP006670">
    <property type="protein sequence ID" value="EHR79333.1"/>
    <property type="molecule type" value="Genomic_DNA"/>
</dbReference>
<dbReference type="KEGG" id="tlt:OCC_07381"/>
<organism evidence="2 3">
    <name type="scientific">Thermococcus litoralis (strain ATCC 51850 / DSM 5473 / JCM 8560 / NS-C)</name>
    <dbReference type="NCBI Taxonomy" id="523849"/>
    <lineage>
        <taxon>Archaea</taxon>
        <taxon>Methanobacteriati</taxon>
        <taxon>Methanobacteriota</taxon>
        <taxon>Thermococci</taxon>
        <taxon>Thermococcales</taxon>
        <taxon>Thermococcaceae</taxon>
        <taxon>Thermococcus</taxon>
    </lineage>
</organism>
<name>H3ZL43_THELN</name>
<dbReference type="InterPro" id="IPR019887">
    <property type="entry name" value="Tscrpt_reg_AsnC/Lrp_C"/>
</dbReference>
<dbReference type="PaxDb" id="523849-OCC_07381"/>
<dbReference type="AlphaFoldDB" id="H3ZL43"/>
<reference evidence="2 3" key="1">
    <citation type="journal article" date="2012" name="J. Bacteriol.">
        <title>Genome sequence of the model hyperthermophilic archaeon Thermococcus litoralis NS-C.</title>
        <authorList>
            <person name="Gardner A.F."/>
            <person name="Kumar S."/>
            <person name="Perler F.B."/>
        </authorList>
    </citation>
    <scope>NUCLEOTIDE SEQUENCE [LARGE SCALE GENOMIC DNA]</scope>
    <source>
        <strain evidence="3">ATCC 51850 / DSM 5473 / JCM 8560 / NS-C</strain>
    </source>
</reference>
<dbReference type="Gene3D" id="3.30.70.920">
    <property type="match status" value="1"/>
</dbReference>
<protein>
    <recommendedName>
        <fullName evidence="1">Transcription regulator AsnC/Lrp ligand binding domain-containing protein</fullName>
    </recommendedName>
</protein>
<dbReference type="STRING" id="523849.OCC_07381"/>
<gene>
    <name evidence="2" type="ORF">OCC_07381</name>
</gene>
<dbReference type="SUPFAM" id="SSF54909">
    <property type="entry name" value="Dimeric alpha+beta barrel"/>
    <property type="match status" value="1"/>
</dbReference>
<sequence>MKAFILLVTKGDNSEIMKSLNSFPCVLEAHRLYGDYDIIVKVKVQDIHELSKLKNKLLNESPALYAEVLIIEEG</sequence>
<dbReference type="Pfam" id="PF01037">
    <property type="entry name" value="AsnC_trans_reg"/>
    <property type="match status" value="1"/>
</dbReference>
<evidence type="ECO:0000259" key="1">
    <source>
        <dbReference type="Pfam" id="PF01037"/>
    </source>
</evidence>
<proteinExistence type="predicted"/>